<dbReference type="EMBL" id="FPHF01000031">
    <property type="protein sequence ID" value="SFV55925.1"/>
    <property type="molecule type" value="Genomic_DNA"/>
</dbReference>
<dbReference type="Pfam" id="PF13180">
    <property type="entry name" value="PDZ_2"/>
    <property type="match status" value="1"/>
</dbReference>
<evidence type="ECO:0000313" key="3">
    <source>
        <dbReference type="EMBL" id="SFV55925.1"/>
    </source>
</evidence>
<dbReference type="AlphaFoldDB" id="A0A1W1BR27"/>
<gene>
    <name evidence="3" type="ORF">MNB_SM-4-263</name>
</gene>
<dbReference type="InterPro" id="IPR055911">
    <property type="entry name" value="DUF7488"/>
</dbReference>
<dbReference type="InterPro" id="IPR001478">
    <property type="entry name" value="PDZ"/>
</dbReference>
<dbReference type="Gene3D" id="2.30.42.10">
    <property type="match status" value="1"/>
</dbReference>
<protein>
    <submittedName>
        <fullName evidence="3">Uncharacterized protein</fullName>
    </submittedName>
</protein>
<dbReference type="Pfam" id="PF24314">
    <property type="entry name" value="DUF7488"/>
    <property type="match status" value="1"/>
</dbReference>
<reference evidence="3" key="1">
    <citation type="submission" date="2016-10" db="EMBL/GenBank/DDBJ databases">
        <authorList>
            <person name="de Groot N.N."/>
        </authorList>
    </citation>
    <scope>NUCLEOTIDE SEQUENCE</scope>
</reference>
<feature type="domain" description="DUF7488" evidence="2">
    <location>
        <begin position="18"/>
        <end position="157"/>
    </location>
</feature>
<dbReference type="InterPro" id="IPR036034">
    <property type="entry name" value="PDZ_sf"/>
</dbReference>
<evidence type="ECO:0000259" key="2">
    <source>
        <dbReference type="Pfam" id="PF24314"/>
    </source>
</evidence>
<dbReference type="SUPFAM" id="SSF50156">
    <property type="entry name" value="PDZ domain-like"/>
    <property type="match status" value="2"/>
</dbReference>
<sequence>MRSLFILTSLLLLNLYACQGGYFSCIAKIKDSKTIQNKALYIPVKNNKLLVYSKYKPKAKILKHDPFLSLYLIEDKKKFKYPFSVNMRQQLGSAIVNDKVSKEGKILKNQIGLNSLGVYSTRFSTAALITSSCCSLEGIYTPRGVIQKEYIQRFLSKEPATYSDIGIRVKNEAGFVIVSTSNPYLKNNPLKKDDCILEFDGKKVKAASIFMRRVLFSKIGSKHTVKVKRGSKYMTFKVVSSLRYGGGMISDTFLEHKGIYFDETLHIVGLNQEFIDYGLLLGDQLLQVNGVKVKNQNELLSYIENFKDFSSLLFSRRNFQFFVDIK</sequence>
<proteinExistence type="predicted"/>
<evidence type="ECO:0000259" key="1">
    <source>
        <dbReference type="Pfam" id="PF13180"/>
    </source>
</evidence>
<accession>A0A1W1BR27</accession>
<name>A0A1W1BR27_9ZZZZ</name>
<feature type="domain" description="PDZ" evidence="1">
    <location>
        <begin position="164"/>
        <end position="238"/>
    </location>
</feature>
<organism evidence="3">
    <name type="scientific">hydrothermal vent metagenome</name>
    <dbReference type="NCBI Taxonomy" id="652676"/>
    <lineage>
        <taxon>unclassified sequences</taxon>
        <taxon>metagenomes</taxon>
        <taxon>ecological metagenomes</taxon>
    </lineage>
</organism>